<dbReference type="AlphaFoldDB" id="A0A8T1UFM3"/>
<feature type="compositionally biased region" description="Acidic residues" evidence="1">
    <location>
        <begin position="106"/>
        <end position="137"/>
    </location>
</feature>
<dbReference type="OrthoDB" id="127559at2759"/>
<feature type="compositionally biased region" description="Basic and acidic residues" evidence="1">
    <location>
        <begin position="12"/>
        <end position="22"/>
    </location>
</feature>
<name>A0A8T1UFM3_9STRA</name>
<dbReference type="VEuPathDB" id="FungiDB:PC110_g11015"/>
<feature type="region of interest" description="Disordered" evidence="1">
    <location>
        <begin position="106"/>
        <end position="146"/>
    </location>
</feature>
<protein>
    <submittedName>
        <fullName evidence="2">Uncharacterized protein</fullName>
    </submittedName>
</protein>
<evidence type="ECO:0000313" key="3">
    <source>
        <dbReference type="Proteomes" id="UP000688947"/>
    </source>
</evidence>
<gene>
    <name evidence="2" type="ORF">JG687_00008399</name>
</gene>
<dbReference type="VEuPathDB" id="FungiDB:PC110_g16432"/>
<feature type="compositionally biased region" description="Acidic residues" evidence="1">
    <location>
        <begin position="41"/>
        <end position="52"/>
    </location>
</feature>
<sequence length="268" mass="30495">MPGNQSGLRRVWSHDEAEKYDMDAGEQDSDESVEAHCAPEDAPDDPEETETEVAVEVVFAEDVLESFRGTDEVLAGCLESSVLLGMTATGWEDEVEPDMHEYMTDEALDEDKSDSESAEDGNEGENQDEEKNEEENVAEERGVQLSDNDAVAETIVNFNLESPKNVSSVYQSAQLWEYFEKNWENDKHMWVMAYRIDLPHFTKQTNNHVESLFGKVMQQMKGHVSMHSSLKVLLSFQMRKEEEYYTKVEIAGTLRDTPYLEEMNVVLG</sequence>
<comment type="caution">
    <text evidence="2">The sequence shown here is derived from an EMBL/GenBank/DDBJ whole genome shotgun (WGS) entry which is preliminary data.</text>
</comment>
<organism evidence="2 3">
    <name type="scientific">Phytophthora cactorum</name>
    <dbReference type="NCBI Taxonomy" id="29920"/>
    <lineage>
        <taxon>Eukaryota</taxon>
        <taxon>Sar</taxon>
        <taxon>Stramenopiles</taxon>
        <taxon>Oomycota</taxon>
        <taxon>Peronosporomycetes</taxon>
        <taxon>Peronosporales</taxon>
        <taxon>Peronosporaceae</taxon>
        <taxon>Phytophthora</taxon>
    </lineage>
</organism>
<dbReference type="EMBL" id="JAENGZ010000401">
    <property type="protein sequence ID" value="KAG6960116.1"/>
    <property type="molecule type" value="Genomic_DNA"/>
</dbReference>
<dbReference type="Proteomes" id="UP000688947">
    <property type="component" value="Unassembled WGS sequence"/>
</dbReference>
<reference evidence="2" key="1">
    <citation type="submission" date="2021-01" db="EMBL/GenBank/DDBJ databases">
        <title>Phytophthora aleatoria, a newly-described species from Pinus radiata is distinct from Phytophthora cactorum isolates based on comparative genomics.</title>
        <authorList>
            <person name="Mcdougal R."/>
            <person name="Panda P."/>
            <person name="Williams N."/>
            <person name="Studholme D.J."/>
        </authorList>
    </citation>
    <scope>NUCLEOTIDE SEQUENCE</scope>
    <source>
        <strain evidence="2">NZFS 3830</strain>
    </source>
</reference>
<evidence type="ECO:0000313" key="2">
    <source>
        <dbReference type="EMBL" id="KAG6960116.1"/>
    </source>
</evidence>
<feature type="region of interest" description="Disordered" evidence="1">
    <location>
        <begin position="1"/>
        <end position="52"/>
    </location>
</feature>
<accession>A0A8T1UFM3</accession>
<evidence type="ECO:0000256" key="1">
    <source>
        <dbReference type="SAM" id="MobiDB-lite"/>
    </source>
</evidence>
<proteinExistence type="predicted"/>
<feature type="compositionally biased region" description="Acidic residues" evidence="1">
    <location>
        <begin position="23"/>
        <end position="32"/>
    </location>
</feature>